<comment type="caution">
    <text evidence="2">The sequence shown here is derived from an EMBL/GenBank/DDBJ whole genome shotgun (WGS) entry which is preliminary data.</text>
</comment>
<dbReference type="Proteomes" id="UP001596368">
    <property type="component" value="Unassembled WGS sequence"/>
</dbReference>
<organism evidence="2 3">
    <name type="scientific">Halobaculum litoreum</name>
    <dbReference type="NCBI Taxonomy" id="3031998"/>
    <lineage>
        <taxon>Archaea</taxon>
        <taxon>Methanobacteriati</taxon>
        <taxon>Methanobacteriota</taxon>
        <taxon>Stenosarchaea group</taxon>
        <taxon>Halobacteria</taxon>
        <taxon>Halobacteriales</taxon>
        <taxon>Haloferacaceae</taxon>
        <taxon>Halobaculum</taxon>
    </lineage>
</organism>
<keyword evidence="3" id="KW-1185">Reference proteome</keyword>
<proteinExistence type="predicted"/>
<evidence type="ECO:0000313" key="3">
    <source>
        <dbReference type="Proteomes" id="UP001596368"/>
    </source>
</evidence>
<evidence type="ECO:0000256" key="1">
    <source>
        <dbReference type="SAM" id="MobiDB-lite"/>
    </source>
</evidence>
<sequence>MAVRPRRGVRDDRLGVPPGIYGAGEDLVAMLTDRSGGEGGGDTAAADGGERE</sequence>
<evidence type="ECO:0000313" key="2">
    <source>
        <dbReference type="EMBL" id="MFC7136046.1"/>
    </source>
</evidence>
<protein>
    <submittedName>
        <fullName evidence="2">Uncharacterized protein</fullName>
    </submittedName>
</protein>
<feature type="compositionally biased region" description="Low complexity" evidence="1">
    <location>
        <begin position="43"/>
        <end position="52"/>
    </location>
</feature>
<gene>
    <name evidence="2" type="ORF">ACFQRB_04760</name>
</gene>
<reference evidence="2 3" key="1">
    <citation type="journal article" date="2019" name="Int. J. Syst. Evol. Microbiol.">
        <title>The Global Catalogue of Microorganisms (GCM) 10K type strain sequencing project: providing services to taxonomists for standard genome sequencing and annotation.</title>
        <authorList>
            <consortium name="The Broad Institute Genomics Platform"/>
            <consortium name="The Broad Institute Genome Sequencing Center for Infectious Disease"/>
            <person name="Wu L."/>
            <person name="Ma J."/>
        </authorList>
    </citation>
    <scope>NUCLEOTIDE SEQUENCE [LARGE SCALE GENOMIC DNA]</scope>
    <source>
        <strain evidence="2 3">DT92</strain>
    </source>
</reference>
<feature type="region of interest" description="Disordered" evidence="1">
    <location>
        <begin position="32"/>
        <end position="52"/>
    </location>
</feature>
<dbReference type="EMBL" id="JBHSZG010000001">
    <property type="protein sequence ID" value="MFC7136046.1"/>
    <property type="molecule type" value="Genomic_DNA"/>
</dbReference>
<name>A0ABD5XRA1_9EURY</name>
<accession>A0ABD5XRA1</accession>
<dbReference type="AlphaFoldDB" id="A0ABD5XRA1"/>